<keyword evidence="1" id="KW-0732">Signal</keyword>
<feature type="chain" id="PRO_5015561944" description="Sensor of ECF-type sigma factor" evidence="1">
    <location>
        <begin position="20"/>
        <end position="153"/>
    </location>
</feature>
<evidence type="ECO:0000313" key="3">
    <source>
        <dbReference type="Proteomes" id="UP000239532"/>
    </source>
</evidence>
<evidence type="ECO:0000313" key="2">
    <source>
        <dbReference type="EMBL" id="PRP65968.1"/>
    </source>
</evidence>
<organism evidence="2 3">
    <name type="scientific">Nonlabens agnitus</name>
    <dbReference type="NCBI Taxonomy" id="870484"/>
    <lineage>
        <taxon>Bacteria</taxon>
        <taxon>Pseudomonadati</taxon>
        <taxon>Bacteroidota</taxon>
        <taxon>Flavobacteriia</taxon>
        <taxon>Flavobacteriales</taxon>
        <taxon>Flavobacteriaceae</taxon>
        <taxon>Nonlabens</taxon>
    </lineage>
</organism>
<dbReference type="AlphaFoldDB" id="A0A2S9WR70"/>
<name>A0A2S9WR70_9FLAO</name>
<dbReference type="OrthoDB" id="675330at2"/>
<reference evidence="2 3" key="1">
    <citation type="submission" date="2016-11" db="EMBL/GenBank/DDBJ databases">
        <title>Trade-off between light-utilization and light-protection in marine flavobacteria.</title>
        <authorList>
            <person name="Kumagai Y."/>
        </authorList>
    </citation>
    <scope>NUCLEOTIDE SEQUENCE [LARGE SCALE GENOMIC DNA]</scope>
    <source>
        <strain evidence="2 3">JCM 17109</strain>
    </source>
</reference>
<evidence type="ECO:0000256" key="1">
    <source>
        <dbReference type="SAM" id="SignalP"/>
    </source>
</evidence>
<dbReference type="RefSeq" id="WP_105981830.1">
    <property type="nucleotide sequence ID" value="NZ_MQUC01000003.1"/>
</dbReference>
<accession>A0A2S9WR70</accession>
<sequence length="153" mass="17982">MKTITVFTIALMASVSSMAQVVRTSYQEVRSATDKIEAMEVSFLTQELELTSEEAQKFWPIFNDIKEERNDLKIKKKKLMYDMAKSFNTMSVDQAQEFVDGMFDIEAALNESNFEARNRKIIKIIGPKRFLQLKKAEYEFRKKILQEYRTRGR</sequence>
<proteinExistence type="predicted"/>
<keyword evidence="3" id="KW-1185">Reference proteome</keyword>
<comment type="caution">
    <text evidence="2">The sequence shown here is derived from an EMBL/GenBank/DDBJ whole genome shotgun (WGS) entry which is preliminary data.</text>
</comment>
<evidence type="ECO:0008006" key="4">
    <source>
        <dbReference type="Google" id="ProtNLM"/>
    </source>
</evidence>
<gene>
    <name evidence="2" type="ORF">BST86_02130</name>
</gene>
<dbReference type="EMBL" id="MQUC01000003">
    <property type="protein sequence ID" value="PRP65968.1"/>
    <property type="molecule type" value="Genomic_DNA"/>
</dbReference>
<protein>
    <recommendedName>
        <fullName evidence="4">Sensor of ECF-type sigma factor</fullName>
    </recommendedName>
</protein>
<dbReference type="Proteomes" id="UP000239532">
    <property type="component" value="Unassembled WGS sequence"/>
</dbReference>
<feature type="signal peptide" evidence="1">
    <location>
        <begin position="1"/>
        <end position="19"/>
    </location>
</feature>